<organism evidence="2 3">
    <name type="scientific">Pomacea canaliculata</name>
    <name type="common">Golden apple snail</name>
    <dbReference type="NCBI Taxonomy" id="400727"/>
    <lineage>
        <taxon>Eukaryota</taxon>
        <taxon>Metazoa</taxon>
        <taxon>Spiralia</taxon>
        <taxon>Lophotrochozoa</taxon>
        <taxon>Mollusca</taxon>
        <taxon>Gastropoda</taxon>
        <taxon>Caenogastropoda</taxon>
        <taxon>Architaenioglossa</taxon>
        <taxon>Ampullarioidea</taxon>
        <taxon>Ampullariidae</taxon>
        <taxon>Pomacea</taxon>
    </lineage>
</organism>
<name>A0A2T7NZ68_POMCA</name>
<evidence type="ECO:0000313" key="2">
    <source>
        <dbReference type="EMBL" id="PVD26465.1"/>
    </source>
</evidence>
<sequence>MRRQEESHMLSEDADNPPDERGCGNLATRWSWSLAPDVTLLVVVMMMGDEEVDEEGVTRDPLRPAHAFDLAAALHCARALRPSPFSMRSAMVTDIGRLGWREERGGEAAGDGDDGGEGER</sequence>
<gene>
    <name evidence="2" type="ORF">C0Q70_14142</name>
</gene>
<dbReference type="EMBL" id="PZQS01000008">
    <property type="protein sequence ID" value="PVD26465.1"/>
    <property type="molecule type" value="Genomic_DNA"/>
</dbReference>
<proteinExistence type="predicted"/>
<protein>
    <submittedName>
        <fullName evidence="2">Uncharacterized protein</fullName>
    </submittedName>
</protein>
<evidence type="ECO:0000313" key="3">
    <source>
        <dbReference type="Proteomes" id="UP000245119"/>
    </source>
</evidence>
<feature type="compositionally biased region" description="Basic and acidic residues" evidence="1">
    <location>
        <begin position="1"/>
        <end position="11"/>
    </location>
</feature>
<reference evidence="2 3" key="1">
    <citation type="submission" date="2018-04" db="EMBL/GenBank/DDBJ databases">
        <title>The genome of golden apple snail Pomacea canaliculata provides insight into stress tolerance and invasive adaptation.</title>
        <authorList>
            <person name="Liu C."/>
            <person name="Liu B."/>
            <person name="Ren Y."/>
            <person name="Zhang Y."/>
            <person name="Wang H."/>
            <person name="Li S."/>
            <person name="Jiang F."/>
            <person name="Yin L."/>
            <person name="Zhang G."/>
            <person name="Qian W."/>
            <person name="Fan W."/>
        </authorList>
    </citation>
    <scope>NUCLEOTIDE SEQUENCE [LARGE SCALE GENOMIC DNA]</scope>
    <source>
        <strain evidence="2">SZHN2017</strain>
        <tissue evidence="2">Muscle</tissue>
    </source>
</reference>
<accession>A0A2T7NZ68</accession>
<keyword evidence="3" id="KW-1185">Reference proteome</keyword>
<feature type="region of interest" description="Disordered" evidence="1">
    <location>
        <begin position="100"/>
        <end position="120"/>
    </location>
</feature>
<comment type="caution">
    <text evidence="2">The sequence shown here is derived from an EMBL/GenBank/DDBJ whole genome shotgun (WGS) entry which is preliminary data.</text>
</comment>
<evidence type="ECO:0000256" key="1">
    <source>
        <dbReference type="SAM" id="MobiDB-lite"/>
    </source>
</evidence>
<feature type="region of interest" description="Disordered" evidence="1">
    <location>
        <begin position="1"/>
        <end position="26"/>
    </location>
</feature>
<dbReference type="AlphaFoldDB" id="A0A2T7NZ68"/>
<feature type="compositionally biased region" description="Acidic residues" evidence="1">
    <location>
        <begin position="110"/>
        <end position="120"/>
    </location>
</feature>
<dbReference type="Proteomes" id="UP000245119">
    <property type="component" value="Linkage Group LG8"/>
</dbReference>